<evidence type="ECO:0000313" key="1">
    <source>
        <dbReference type="EMBL" id="PSS34153.1"/>
    </source>
</evidence>
<sequence length="122" mass="13731">MNSYTFTFPYANIRPRLSPNGDSVASSAPPCASNFERHKVNSARIVRRRWGKPRKSKGYGFVDAEARQQSLIGGASHLSSNRFAQNTSFHRNPYNTAYAAQDISKENYIGGSVYMAVMEDWF</sequence>
<dbReference type="EMBL" id="MLYV02000148">
    <property type="protein sequence ID" value="PSS34153.1"/>
    <property type="molecule type" value="Genomic_DNA"/>
</dbReference>
<organism evidence="1 2">
    <name type="scientific">Hermanssonia centrifuga</name>
    <dbReference type="NCBI Taxonomy" id="98765"/>
    <lineage>
        <taxon>Eukaryota</taxon>
        <taxon>Fungi</taxon>
        <taxon>Dikarya</taxon>
        <taxon>Basidiomycota</taxon>
        <taxon>Agaricomycotina</taxon>
        <taxon>Agaricomycetes</taxon>
        <taxon>Polyporales</taxon>
        <taxon>Meruliaceae</taxon>
        <taxon>Hermanssonia</taxon>
    </lineage>
</organism>
<comment type="caution">
    <text evidence="1">The sequence shown here is derived from an EMBL/GenBank/DDBJ whole genome shotgun (WGS) entry which is preliminary data.</text>
</comment>
<reference evidence="1 2" key="1">
    <citation type="submission" date="2018-02" db="EMBL/GenBank/DDBJ databases">
        <title>Genome sequence of the basidiomycete white-rot fungus Phlebia centrifuga.</title>
        <authorList>
            <person name="Granchi Z."/>
            <person name="Peng M."/>
            <person name="de Vries R.P."/>
            <person name="Hilden K."/>
            <person name="Makela M.R."/>
            <person name="Grigoriev I."/>
            <person name="Riley R."/>
        </authorList>
    </citation>
    <scope>NUCLEOTIDE SEQUENCE [LARGE SCALE GENOMIC DNA]</scope>
    <source>
        <strain evidence="1 2">FBCC195</strain>
    </source>
</reference>
<keyword evidence="2" id="KW-1185">Reference proteome</keyword>
<dbReference type="Proteomes" id="UP000186601">
    <property type="component" value="Unassembled WGS sequence"/>
</dbReference>
<dbReference type="AlphaFoldDB" id="A0A2R6RVW4"/>
<protein>
    <submittedName>
        <fullName evidence="1">Uncharacterized protein</fullName>
    </submittedName>
</protein>
<accession>A0A2R6RVW4</accession>
<evidence type="ECO:0000313" key="2">
    <source>
        <dbReference type="Proteomes" id="UP000186601"/>
    </source>
</evidence>
<name>A0A2R6RVW4_9APHY</name>
<gene>
    <name evidence="1" type="ORF">PHLCEN_2v1803</name>
</gene>
<dbReference type="OrthoDB" id="439808at2759"/>
<proteinExistence type="predicted"/>